<dbReference type="Pfam" id="PF00466">
    <property type="entry name" value="Ribosomal_L10"/>
    <property type="match status" value="1"/>
</dbReference>
<reference evidence="10" key="1">
    <citation type="submission" date="2018-10" db="EMBL/GenBank/DDBJ databases">
        <title>Transcriptome assembly of Aceria tosichella (Wheat curl mite) Type 2.</title>
        <authorList>
            <person name="Scully E.D."/>
            <person name="Geib S.M."/>
            <person name="Palmer N.A."/>
            <person name="Gupta A.K."/>
            <person name="Sarath G."/>
            <person name="Tatineni S."/>
        </authorList>
    </citation>
    <scope>NUCLEOTIDE SEQUENCE</scope>
    <source>
        <strain evidence="10">LincolnNE</strain>
    </source>
</reference>
<dbReference type="AlphaFoldDB" id="A0A6G1S3B3"/>
<evidence type="ECO:0000256" key="1">
    <source>
        <dbReference type="ARBA" id="ARBA00002200"/>
    </source>
</evidence>
<dbReference type="SUPFAM" id="SSF160369">
    <property type="entry name" value="Ribosomal protein L10-like"/>
    <property type="match status" value="1"/>
</dbReference>
<dbReference type="CDD" id="cd05795">
    <property type="entry name" value="Ribosomal_P0_L10e"/>
    <property type="match status" value="1"/>
</dbReference>
<dbReference type="Gene3D" id="3.90.105.20">
    <property type="match status" value="1"/>
</dbReference>
<dbReference type="PANTHER" id="PTHR45699:SF3">
    <property type="entry name" value="LARGE RIBOSOMAL SUBUNIT PROTEIN UL10"/>
    <property type="match status" value="1"/>
</dbReference>
<dbReference type="InterPro" id="IPR001790">
    <property type="entry name" value="Ribosomal_uL10"/>
</dbReference>
<dbReference type="GO" id="GO:0000027">
    <property type="term" value="P:ribosomal large subunit assembly"/>
    <property type="evidence" value="ECO:0007669"/>
    <property type="project" value="TreeGrafter"/>
</dbReference>
<comment type="subunit">
    <text evidence="3">P0 forms a pentameric complex by interaction with dimers of P1 and P2.</text>
</comment>
<evidence type="ECO:0000256" key="6">
    <source>
        <dbReference type="ARBA" id="ARBA00023274"/>
    </source>
</evidence>
<dbReference type="InterPro" id="IPR043141">
    <property type="entry name" value="Ribosomal_uL10-like_sf"/>
</dbReference>
<dbReference type="GO" id="GO:0070180">
    <property type="term" value="F:large ribosomal subunit rRNA binding"/>
    <property type="evidence" value="ECO:0007669"/>
    <property type="project" value="TreeGrafter"/>
</dbReference>
<dbReference type="EMBL" id="GGYP01000214">
    <property type="protein sequence ID" value="MDE44985.1"/>
    <property type="molecule type" value="Transcribed_RNA"/>
</dbReference>
<proteinExistence type="inferred from homology"/>
<feature type="domain" description="Large ribosomal subunit protein uL10-like insertion" evidence="9">
    <location>
        <begin position="111"/>
        <end position="180"/>
    </location>
</feature>
<keyword evidence="4" id="KW-0597">Phosphoprotein</keyword>
<dbReference type="FunFam" id="3.30.70.1730:FF:000002">
    <property type="entry name" value="60S acidic ribosomal protein P0"/>
    <property type="match status" value="1"/>
</dbReference>
<protein>
    <recommendedName>
        <fullName evidence="7">Large ribosomal subunit protein uL10</fullName>
    </recommendedName>
    <alternativeName>
        <fullName evidence="8">60S acidic ribosomal protein P0</fullName>
    </alternativeName>
</protein>
<evidence type="ECO:0000259" key="9">
    <source>
        <dbReference type="Pfam" id="PF17777"/>
    </source>
</evidence>
<comment type="similarity">
    <text evidence="2">Belongs to the universal ribosomal protein uL10 family.</text>
</comment>
<keyword evidence="6" id="KW-0687">Ribonucleoprotein</keyword>
<gene>
    <name evidence="10" type="primary">rpa-0_1</name>
    <name evidence="10" type="ORF">g.13451</name>
</gene>
<evidence type="ECO:0000313" key="10">
    <source>
        <dbReference type="EMBL" id="MDE44985.1"/>
    </source>
</evidence>
<accession>A0A6G1S3B3</accession>
<evidence type="ECO:0000256" key="7">
    <source>
        <dbReference type="ARBA" id="ARBA00035202"/>
    </source>
</evidence>
<dbReference type="PIRSF" id="PIRSF039087">
    <property type="entry name" value="L10E"/>
    <property type="match status" value="1"/>
</dbReference>
<organism evidence="10">
    <name type="scientific">Aceria tosichella</name>
    <name type="common">wheat curl mite</name>
    <dbReference type="NCBI Taxonomy" id="561515"/>
    <lineage>
        <taxon>Eukaryota</taxon>
        <taxon>Metazoa</taxon>
        <taxon>Ecdysozoa</taxon>
        <taxon>Arthropoda</taxon>
        <taxon>Chelicerata</taxon>
        <taxon>Arachnida</taxon>
        <taxon>Acari</taxon>
        <taxon>Acariformes</taxon>
        <taxon>Trombidiformes</taxon>
        <taxon>Prostigmata</taxon>
        <taxon>Eupodina</taxon>
        <taxon>Eriophyoidea</taxon>
        <taxon>Eriophyidae</taxon>
        <taxon>Eriophyinae</taxon>
        <taxon>Aceriini</taxon>
        <taxon>Aceria</taxon>
    </lineage>
</organism>
<dbReference type="GO" id="GO:0002181">
    <property type="term" value="P:cytoplasmic translation"/>
    <property type="evidence" value="ECO:0007669"/>
    <property type="project" value="TreeGrafter"/>
</dbReference>
<dbReference type="PANTHER" id="PTHR45699">
    <property type="entry name" value="60S ACIDIC RIBOSOMAL PROTEIN P0"/>
    <property type="match status" value="1"/>
</dbReference>
<evidence type="ECO:0000256" key="4">
    <source>
        <dbReference type="ARBA" id="ARBA00022553"/>
    </source>
</evidence>
<dbReference type="Gene3D" id="3.30.70.1730">
    <property type="match status" value="1"/>
</dbReference>
<name>A0A6G1S3B3_9ACAR</name>
<dbReference type="InterPro" id="IPR030670">
    <property type="entry name" value="uL10_eukaryotes"/>
</dbReference>
<dbReference type="GO" id="GO:0003735">
    <property type="term" value="F:structural constituent of ribosome"/>
    <property type="evidence" value="ECO:0007669"/>
    <property type="project" value="TreeGrafter"/>
</dbReference>
<keyword evidence="5 10" id="KW-0689">Ribosomal protein</keyword>
<evidence type="ECO:0000256" key="8">
    <source>
        <dbReference type="ARBA" id="ARBA00035444"/>
    </source>
</evidence>
<sequence length="270" mass="29859">MVREDKSTWKTKYFVKLLELLDEYPKCFIVCVDHVGSRQMQQIRTGLRNHAVILMGKNTMIRKAIKGHLSEHPKLEKLLEHVRGNVGFVFTKEDLTEVRDRILENQVAVAARAGTMAPVDVKLPAQVTGLDPEKTSFFQALSIPTKITKGRIEILNEMHLIVKGDRVGASEATLLGMLGVLPFSYGLVVKRIYDNGTTFGPEVLDITADVLADRFREGIKNVAALSLAIKYPNAASVPHMVANGMKKVLAVALVTDVDVSIVGKPYEKPN</sequence>
<comment type="function">
    <text evidence="1">Ribosomal protein P0 is the functional equivalent of E.coli protein L10.</text>
</comment>
<dbReference type="Pfam" id="PF17777">
    <property type="entry name" value="RL10P_insert"/>
    <property type="match status" value="1"/>
</dbReference>
<dbReference type="FunFam" id="3.90.105.20:FF:000001">
    <property type="entry name" value="60S acidic ribosomal protein P0"/>
    <property type="match status" value="1"/>
</dbReference>
<dbReference type="InterPro" id="IPR040637">
    <property type="entry name" value="Ribosomal_uL10-like_insert"/>
</dbReference>
<evidence type="ECO:0000256" key="3">
    <source>
        <dbReference type="ARBA" id="ARBA00011521"/>
    </source>
</evidence>
<dbReference type="InterPro" id="IPR043164">
    <property type="entry name" value="Ribosomal_uL10-like_insert_sf"/>
</dbReference>
<evidence type="ECO:0000256" key="5">
    <source>
        <dbReference type="ARBA" id="ARBA00022980"/>
    </source>
</evidence>
<evidence type="ECO:0000256" key="2">
    <source>
        <dbReference type="ARBA" id="ARBA00008889"/>
    </source>
</evidence>
<dbReference type="InterPro" id="IPR050323">
    <property type="entry name" value="Ribosomal_protein_uL10"/>
</dbReference>
<dbReference type="GO" id="GO:0022625">
    <property type="term" value="C:cytosolic large ribosomal subunit"/>
    <property type="evidence" value="ECO:0007669"/>
    <property type="project" value="TreeGrafter"/>
</dbReference>